<name>A0A5C5BBM5_9MICO</name>
<dbReference type="SUPFAM" id="SSF89360">
    <property type="entry name" value="HesB-like domain"/>
    <property type="match status" value="1"/>
</dbReference>
<gene>
    <name evidence="2" type="ORF">FH969_08810</name>
</gene>
<evidence type="ECO:0000256" key="1">
    <source>
        <dbReference type="SAM" id="MobiDB-lite"/>
    </source>
</evidence>
<dbReference type="OrthoDB" id="4868950at2"/>
<dbReference type="Proteomes" id="UP000313849">
    <property type="component" value="Unassembled WGS sequence"/>
</dbReference>
<organism evidence="2 3">
    <name type="scientific">Miniimonas arenae</name>
    <dbReference type="NCBI Taxonomy" id="676201"/>
    <lineage>
        <taxon>Bacteria</taxon>
        <taxon>Bacillati</taxon>
        <taxon>Actinomycetota</taxon>
        <taxon>Actinomycetes</taxon>
        <taxon>Micrococcales</taxon>
        <taxon>Beutenbergiaceae</taxon>
        <taxon>Miniimonas</taxon>
    </lineage>
</organism>
<reference evidence="2 3" key="1">
    <citation type="submission" date="2019-06" db="EMBL/GenBank/DDBJ databases">
        <title>Draft genome sequence of Miniimonas arenae KCTC 19750T isolated from sea sand.</title>
        <authorList>
            <person name="Park S.-J."/>
        </authorList>
    </citation>
    <scope>NUCLEOTIDE SEQUENCE [LARGE SCALE GENOMIC DNA]</scope>
    <source>
        <strain evidence="2 3">KCTC 19750</strain>
    </source>
</reference>
<protein>
    <submittedName>
        <fullName evidence="2">Fe-S cluster assembly protein HesB</fullName>
    </submittedName>
</protein>
<proteinExistence type="predicted"/>
<dbReference type="RefSeq" id="WP_108718936.1">
    <property type="nucleotide sequence ID" value="NZ_DAMDJA010000199.1"/>
</dbReference>
<accession>A0A5C5BBM5</accession>
<keyword evidence="3" id="KW-1185">Reference proteome</keyword>
<comment type="caution">
    <text evidence="2">The sequence shown here is derived from an EMBL/GenBank/DDBJ whole genome shotgun (WGS) entry which is preliminary data.</text>
</comment>
<evidence type="ECO:0000313" key="3">
    <source>
        <dbReference type="Proteomes" id="UP000313849"/>
    </source>
</evidence>
<dbReference type="InterPro" id="IPR035903">
    <property type="entry name" value="HesB-like_dom_sf"/>
</dbReference>
<evidence type="ECO:0000313" key="2">
    <source>
        <dbReference type="EMBL" id="TNU73942.1"/>
    </source>
</evidence>
<sequence>MLTLTENAQTVVDDLAARADLPEGGGLRISQSTTQPGGLELALTRGPQTSDRVIETGTTPVFVEPAASEQLDQLTLDTAASSAPGGDPAFVLAPQQD</sequence>
<dbReference type="AlphaFoldDB" id="A0A5C5BBM5"/>
<dbReference type="EMBL" id="VENP01000029">
    <property type="protein sequence ID" value="TNU73942.1"/>
    <property type="molecule type" value="Genomic_DNA"/>
</dbReference>
<feature type="region of interest" description="Disordered" evidence="1">
    <location>
        <begin position="21"/>
        <end position="48"/>
    </location>
</feature>